<dbReference type="GO" id="GO:0015344">
    <property type="term" value="F:siderophore uptake transmembrane transporter activity"/>
    <property type="evidence" value="ECO:0007669"/>
    <property type="project" value="TreeGrafter"/>
</dbReference>
<evidence type="ECO:0000259" key="4">
    <source>
        <dbReference type="Pfam" id="PF07715"/>
    </source>
</evidence>
<organism evidence="5 6">
    <name type="scientific">Pedobacter endophyticus</name>
    <dbReference type="NCBI Taxonomy" id="2789740"/>
    <lineage>
        <taxon>Bacteria</taxon>
        <taxon>Pseudomonadati</taxon>
        <taxon>Bacteroidota</taxon>
        <taxon>Sphingobacteriia</taxon>
        <taxon>Sphingobacteriales</taxon>
        <taxon>Sphingobacteriaceae</taxon>
        <taxon>Pedobacter</taxon>
    </lineage>
</organism>
<reference evidence="5 6" key="1">
    <citation type="submission" date="2020-11" db="EMBL/GenBank/DDBJ databases">
        <title>Pedobacter endophytica, an endophytic bacteria isolated form Carex pumila.</title>
        <authorList>
            <person name="Peng Y."/>
            <person name="Jiang L."/>
            <person name="Lee J."/>
        </authorList>
    </citation>
    <scope>NUCLEOTIDE SEQUENCE [LARGE SCALE GENOMIC DNA]</scope>
    <source>
        <strain evidence="5 6">JBR3-12</strain>
    </source>
</reference>
<keyword evidence="6" id="KW-1185">Reference proteome</keyword>
<feature type="domain" description="TonB-dependent receptor plug" evidence="4">
    <location>
        <begin position="20"/>
        <end position="90"/>
    </location>
</feature>
<evidence type="ECO:0000313" key="6">
    <source>
        <dbReference type="Proteomes" id="UP000594759"/>
    </source>
</evidence>
<dbReference type="Pfam" id="PF07715">
    <property type="entry name" value="Plug"/>
    <property type="match status" value="1"/>
</dbReference>
<dbReference type="GO" id="GO:0044718">
    <property type="term" value="P:siderophore transmembrane transport"/>
    <property type="evidence" value="ECO:0007669"/>
    <property type="project" value="TreeGrafter"/>
</dbReference>
<dbReference type="InterPro" id="IPR039426">
    <property type="entry name" value="TonB-dep_rcpt-like"/>
</dbReference>
<feature type="chain" id="PRO_5032732162" evidence="3">
    <location>
        <begin position="20"/>
        <end position="209"/>
    </location>
</feature>
<evidence type="ECO:0000256" key="3">
    <source>
        <dbReference type="SAM" id="SignalP"/>
    </source>
</evidence>
<keyword evidence="2" id="KW-0813">Transport</keyword>
<dbReference type="SUPFAM" id="SSF56935">
    <property type="entry name" value="Porins"/>
    <property type="match status" value="2"/>
</dbReference>
<keyword evidence="2" id="KW-0812">Transmembrane</keyword>
<comment type="subcellular location">
    <subcellularLocation>
        <location evidence="2">Cell outer membrane</location>
        <topology evidence="2">Multi-pass membrane protein</topology>
    </subcellularLocation>
</comment>
<keyword evidence="2" id="KW-0998">Cell outer membrane</keyword>
<dbReference type="Proteomes" id="UP000594759">
    <property type="component" value="Chromosome"/>
</dbReference>
<dbReference type="RefSeq" id="WP_196096964.1">
    <property type="nucleotide sequence ID" value="NZ_CP064939.1"/>
</dbReference>
<name>A0A7U3Q3G9_9SPHI</name>
<gene>
    <name evidence="5" type="ORF">IZT61_11030</name>
</gene>
<dbReference type="PROSITE" id="PS52016">
    <property type="entry name" value="TONB_DEPENDENT_REC_3"/>
    <property type="match status" value="1"/>
</dbReference>
<sequence length="209" mass="22588">MKKIISLAIVLISASSAFGQITDGAKSNGIAFRGFPPVTQEPLVVIDGNKQLARGQRSLDQIDNNSISAVNVWKDSAAVKKYGLDGANGVIEITTKDGFTKSLKKKDFLGSSTTLMFNTPEPNKRPKLPLNTEPAKLRNLLFKDTDPKAKPLYVIDGKEVTEIEGLNPDSIQSVDVLKGANATSQYSEKARNGVIIITTKKAKTQAENE</sequence>
<dbReference type="KEGG" id="pex:IZT61_11030"/>
<dbReference type="AlphaFoldDB" id="A0A7U3Q3G9"/>
<dbReference type="EMBL" id="CP064939">
    <property type="protein sequence ID" value="QPH37649.1"/>
    <property type="molecule type" value="Genomic_DNA"/>
</dbReference>
<dbReference type="GO" id="GO:0009279">
    <property type="term" value="C:cell outer membrane"/>
    <property type="evidence" value="ECO:0007669"/>
    <property type="project" value="UniProtKB-SubCell"/>
</dbReference>
<keyword evidence="1 3" id="KW-0732">Signal</keyword>
<comment type="similarity">
    <text evidence="2">Belongs to the TonB-dependent receptor family.</text>
</comment>
<dbReference type="PANTHER" id="PTHR30069:SF29">
    <property type="entry name" value="HEMOGLOBIN AND HEMOGLOBIN-HAPTOGLOBIN-BINDING PROTEIN 1-RELATED"/>
    <property type="match status" value="1"/>
</dbReference>
<dbReference type="InterPro" id="IPR012910">
    <property type="entry name" value="Plug_dom"/>
</dbReference>
<keyword evidence="2" id="KW-1134">Transmembrane beta strand</keyword>
<proteinExistence type="inferred from homology"/>
<keyword evidence="5" id="KW-0675">Receptor</keyword>
<dbReference type="InterPro" id="IPR037066">
    <property type="entry name" value="Plug_dom_sf"/>
</dbReference>
<evidence type="ECO:0000313" key="5">
    <source>
        <dbReference type="EMBL" id="QPH37649.1"/>
    </source>
</evidence>
<accession>A0A7U3Q3G9</accession>
<dbReference type="PANTHER" id="PTHR30069">
    <property type="entry name" value="TONB-DEPENDENT OUTER MEMBRANE RECEPTOR"/>
    <property type="match status" value="1"/>
</dbReference>
<dbReference type="Gene3D" id="2.170.130.10">
    <property type="entry name" value="TonB-dependent receptor, plug domain"/>
    <property type="match status" value="2"/>
</dbReference>
<keyword evidence="2" id="KW-0472">Membrane</keyword>
<feature type="signal peptide" evidence="3">
    <location>
        <begin position="1"/>
        <end position="19"/>
    </location>
</feature>
<evidence type="ECO:0000256" key="2">
    <source>
        <dbReference type="PROSITE-ProRule" id="PRU01360"/>
    </source>
</evidence>
<protein>
    <submittedName>
        <fullName evidence="5">TonB-dependent receptor plug domain-containing protein</fullName>
    </submittedName>
</protein>
<evidence type="ECO:0000256" key="1">
    <source>
        <dbReference type="ARBA" id="ARBA00022729"/>
    </source>
</evidence>